<feature type="compositionally biased region" description="Basic and acidic residues" evidence="1">
    <location>
        <begin position="664"/>
        <end position="675"/>
    </location>
</feature>
<feature type="compositionally biased region" description="Polar residues" evidence="1">
    <location>
        <begin position="552"/>
        <end position="564"/>
    </location>
</feature>
<dbReference type="PROSITE" id="PS50053">
    <property type="entry name" value="UBIQUITIN_2"/>
    <property type="match status" value="1"/>
</dbReference>
<dbReference type="Gene3D" id="1.10.533.10">
    <property type="entry name" value="Death Domain, Fas"/>
    <property type="match status" value="1"/>
</dbReference>
<evidence type="ECO:0000313" key="4">
    <source>
        <dbReference type="EMBL" id="KAK7497588.1"/>
    </source>
</evidence>
<organism evidence="4 5">
    <name type="scientific">Batillaria attramentaria</name>
    <dbReference type="NCBI Taxonomy" id="370345"/>
    <lineage>
        <taxon>Eukaryota</taxon>
        <taxon>Metazoa</taxon>
        <taxon>Spiralia</taxon>
        <taxon>Lophotrochozoa</taxon>
        <taxon>Mollusca</taxon>
        <taxon>Gastropoda</taxon>
        <taxon>Caenogastropoda</taxon>
        <taxon>Sorbeoconcha</taxon>
        <taxon>Cerithioidea</taxon>
        <taxon>Batillariidae</taxon>
        <taxon>Batillaria</taxon>
    </lineage>
</organism>
<dbReference type="CDD" id="cd17039">
    <property type="entry name" value="Ubl_ubiquitin_like"/>
    <property type="match status" value="1"/>
</dbReference>
<name>A0ABD0LDU4_9CAEN</name>
<dbReference type="Proteomes" id="UP001519460">
    <property type="component" value="Unassembled WGS sequence"/>
</dbReference>
<dbReference type="Pfam" id="PF00240">
    <property type="entry name" value="ubiquitin"/>
    <property type="match status" value="1"/>
</dbReference>
<gene>
    <name evidence="4" type="ORF">BaRGS_00011228</name>
</gene>
<protein>
    <recommendedName>
        <fullName evidence="6">Death domain-containing protein</fullName>
    </recommendedName>
</protein>
<sequence>MDEGGAVVAYESDDSPSESPYRRSSPYDMYDELRSRHDYLRHIRRGQDRGLRTDEILPTVIADMTAESNDEFDLLKLDKLSKVDIVTVKQVTWNIYQRMSHDWDQRFIIKCNNTCTLSEMRNQFLESHAETLQLHKNHMNENNVWFVWRDRVLTERVLQKIRKLKREPNGHGYLAHQSYLSDTETFELFLYIQPSTAVPVKVVFKPDATKSAKNVRMVVVSPQITAADLRLEVSKVVGQIPDSIKIVIQKKKLDRQLDLPKVLASPHCTIMAEQEEKLTLNVHVVNLPAFDRESTQTMDVYPYSTISKLKADICKRIGAKVENMDLRFDRRLLADDEILTEKRIQQDDTITGLVYTNRVCISVRTAVRKWHDVICNDCYASSIGDLKHFSQTLDEHGSVIHMCDLVAVLESRVLDDKVVLGDAGITPDNPKVRIVLVHVASLCFTASSACGGKLPVLCDTGEANFKYQLAMSDGKSLFYAPGSIHTPDHIQAMLEERQLSATKQDMAVKGFRKCNQSEVGSFHRRTATGDNPAPPACLSSAAQTEPFPVSPVSYSDTSGGSEWETASESDLYEDAVSIKSSEGPSHVVSSTPLDSINNPRKGARSPESPLPSQQPLAHGLYRSLPSSDSALADLTAVAKMTRSQSASSAPFSPVLLQGTTSGSESRDLDSESDAGRRRKFERKTLIKETLEKNEDSTWTHYQSSESETTVPAEMGREGLSKLAQLKPSTAEREAPNTCTALLPYGPVVTVVNEEPYFKRVSKEVIMYVATHIGAESLKLIRHLGVGQDKIDCARERHQGDTYERSFCLLTDWLKKAGESASVEVLKDALKKCGRNDVASEIGGEPDKPEAHSDT</sequence>
<proteinExistence type="predicted"/>
<dbReference type="InterPro" id="IPR000488">
    <property type="entry name" value="Death_dom"/>
</dbReference>
<feature type="compositionally biased region" description="Polar residues" evidence="1">
    <location>
        <begin position="578"/>
        <end position="598"/>
    </location>
</feature>
<feature type="compositionally biased region" description="Polar residues" evidence="1">
    <location>
        <begin position="698"/>
        <end position="709"/>
    </location>
</feature>
<dbReference type="AlphaFoldDB" id="A0ABD0LDU4"/>
<evidence type="ECO:0000259" key="2">
    <source>
        <dbReference type="PROSITE" id="PS50017"/>
    </source>
</evidence>
<dbReference type="SUPFAM" id="SSF47986">
    <property type="entry name" value="DEATH domain"/>
    <property type="match status" value="1"/>
</dbReference>
<keyword evidence="5" id="KW-1185">Reference proteome</keyword>
<feature type="compositionally biased region" description="Low complexity" evidence="1">
    <location>
        <begin position="17"/>
        <end position="26"/>
    </location>
</feature>
<feature type="domain" description="Ubiquitin-like" evidence="3">
    <location>
        <begin position="278"/>
        <end position="350"/>
    </location>
</feature>
<reference evidence="4 5" key="1">
    <citation type="journal article" date="2023" name="Sci. Data">
        <title>Genome assembly of the Korean intertidal mud-creeper Batillaria attramentaria.</title>
        <authorList>
            <person name="Patra A.K."/>
            <person name="Ho P.T."/>
            <person name="Jun S."/>
            <person name="Lee S.J."/>
            <person name="Kim Y."/>
            <person name="Won Y.J."/>
        </authorList>
    </citation>
    <scope>NUCLEOTIDE SEQUENCE [LARGE SCALE GENOMIC DNA]</scope>
    <source>
        <strain evidence="4">Wonlab-2016</strain>
    </source>
</reference>
<dbReference type="SUPFAM" id="SSF54236">
    <property type="entry name" value="Ubiquitin-like"/>
    <property type="match status" value="1"/>
</dbReference>
<dbReference type="CDD" id="cd01670">
    <property type="entry name" value="Death"/>
    <property type="match status" value="1"/>
</dbReference>
<dbReference type="PANTHER" id="PTHR15077">
    <property type="entry name" value="FAS-ASSOCIATING DEATH DOMAIN-CONTAINING PROTEIN FADD"/>
    <property type="match status" value="1"/>
</dbReference>
<evidence type="ECO:0000313" key="5">
    <source>
        <dbReference type="Proteomes" id="UP001519460"/>
    </source>
</evidence>
<accession>A0ABD0LDU4</accession>
<dbReference type="InterPro" id="IPR029071">
    <property type="entry name" value="Ubiquitin-like_domsf"/>
</dbReference>
<feature type="compositionally biased region" description="Basic and acidic residues" evidence="1">
    <location>
        <begin position="682"/>
        <end position="697"/>
    </location>
</feature>
<dbReference type="InterPro" id="IPR016729">
    <property type="entry name" value="FADD"/>
</dbReference>
<dbReference type="SMART" id="SM00005">
    <property type="entry name" value="DEATH"/>
    <property type="match status" value="1"/>
</dbReference>
<evidence type="ECO:0000259" key="3">
    <source>
        <dbReference type="PROSITE" id="PS50053"/>
    </source>
</evidence>
<dbReference type="PROSITE" id="PS50017">
    <property type="entry name" value="DEATH_DOMAIN"/>
    <property type="match status" value="1"/>
</dbReference>
<feature type="region of interest" description="Disordered" evidence="1">
    <location>
        <begin position="523"/>
        <end position="623"/>
    </location>
</feature>
<evidence type="ECO:0000256" key="1">
    <source>
        <dbReference type="SAM" id="MobiDB-lite"/>
    </source>
</evidence>
<dbReference type="Pfam" id="PF00531">
    <property type="entry name" value="Death"/>
    <property type="match status" value="1"/>
</dbReference>
<feature type="region of interest" description="Disordered" evidence="1">
    <location>
        <begin position="643"/>
        <end position="713"/>
    </location>
</feature>
<dbReference type="InterPro" id="IPR011029">
    <property type="entry name" value="DEATH-like_dom_sf"/>
</dbReference>
<feature type="region of interest" description="Disordered" evidence="1">
    <location>
        <begin position="1"/>
        <end position="26"/>
    </location>
</feature>
<dbReference type="PANTHER" id="PTHR15077:SF9">
    <property type="entry name" value="C-TERMINAL OF ROC (COR) DOMAIN-CONTAINING PROTEIN"/>
    <property type="match status" value="1"/>
</dbReference>
<dbReference type="EMBL" id="JACVVK020000057">
    <property type="protein sequence ID" value="KAK7497588.1"/>
    <property type="molecule type" value="Genomic_DNA"/>
</dbReference>
<dbReference type="Gene3D" id="3.10.20.90">
    <property type="entry name" value="Phosphatidylinositol 3-kinase Catalytic Subunit, Chain A, domain 1"/>
    <property type="match status" value="1"/>
</dbReference>
<comment type="caution">
    <text evidence="4">The sequence shown here is derived from an EMBL/GenBank/DDBJ whole genome shotgun (WGS) entry which is preliminary data.</text>
</comment>
<dbReference type="InterPro" id="IPR000626">
    <property type="entry name" value="Ubiquitin-like_dom"/>
</dbReference>
<feature type="compositionally biased region" description="Low complexity" evidence="1">
    <location>
        <begin position="605"/>
        <end position="616"/>
    </location>
</feature>
<feature type="domain" description="Death" evidence="2">
    <location>
        <begin position="761"/>
        <end position="845"/>
    </location>
</feature>
<evidence type="ECO:0008006" key="6">
    <source>
        <dbReference type="Google" id="ProtNLM"/>
    </source>
</evidence>